<comment type="similarity">
    <text evidence="2">Belongs to the TonB-dependent receptor family. Hemoglobin/haptoglobin binding protein subfamily.</text>
</comment>
<keyword evidence="10 11" id="KW-0998">Cell outer membrane</keyword>
<accession>A0AA48KPK7</accession>
<evidence type="ECO:0000256" key="11">
    <source>
        <dbReference type="PROSITE-ProRule" id="PRU01360"/>
    </source>
</evidence>
<proteinExistence type="inferred from homology"/>
<evidence type="ECO:0000256" key="7">
    <source>
        <dbReference type="ARBA" id="ARBA00023077"/>
    </source>
</evidence>
<evidence type="ECO:0000256" key="3">
    <source>
        <dbReference type="ARBA" id="ARBA00022448"/>
    </source>
</evidence>
<organism evidence="14 15">
    <name type="scientific">Planctobacterium marinum</name>
    <dbReference type="NCBI Taxonomy" id="1631968"/>
    <lineage>
        <taxon>Bacteria</taxon>
        <taxon>Pseudomonadati</taxon>
        <taxon>Pseudomonadota</taxon>
        <taxon>Gammaproteobacteria</taxon>
        <taxon>Alteromonadales</taxon>
        <taxon>Alteromonadaceae</taxon>
        <taxon>Planctobacterium</taxon>
    </lineage>
</organism>
<keyword evidence="9" id="KW-0675">Receptor</keyword>
<evidence type="ECO:0000256" key="8">
    <source>
        <dbReference type="ARBA" id="ARBA00023136"/>
    </source>
</evidence>
<comment type="subcellular location">
    <subcellularLocation>
        <location evidence="1 11">Cell outer membrane</location>
        <topology evidence="1 11">Multi-pass membrane protein</topology>
    </subcellularLocation>
</comment>
<dbReference type="GO" id="GO:0015344">
    <property type="term" value="F:siderophore uptake transmembrane transporter activity"/>
    <property type="evidence" value="ECO:0007669"/>
    <property type="project" value="TreeGrafter"/>
</dbReference>
<dbReference type="Gene3D" id="2.40.170.20">
    <property type="entry name" value="TonB-dependent receptor, beta-barrel domain"/>
    <property type="match status" value="1"/>
</dbReference>
<evidence type="ECO:0000313" key="14">
    <source>
        <dbReference type="EMBL" id="BDX05538.1"/>
    </source>
</evidence>
<evidence type="ECO:0000259" key="13">
    <source>
        <dbReference type="Pfam" id="PF00593"/>
    </source>
</evidence>
<keyword evidence="4 11" id="KW-1134">Transmembrane beta strand</keyword>
<keyword evidence="3 11" id="KW-0813">Transport</keyword>
<evidence type="ECO:0000313" key="15">
    <source>
        <dbReference type="Proteomes" id="UP001333710"/>
    </source>
</evidence>
<evidence type="ECO:0000256" key="1">
    <source>
        <dbReference type="ARBA" id="ARBA00004571"/>
    </source>
</evidence>
<dbReference type="PROSITE" id="PS52016">
    <property type="entry name" value="TONB_DEPENDENT_REC_3"/>
    <property type="match status" value="1"/>
</dbReference>
<dbReference type="PANTHER" id="PTHR30069">
    <property type="entry name" value="TONB-DEPENDENT OUTER MEMBRANE RECEPTOR"/>
    <property type="match status" value="1"/>
</dbReference>
<evidence type="ECO:0000256" key="10">
    <source>
        <dbReference type="ARBA" id="ARBA00023237"/>
    </source>
</evidence>
<evidence type="ECO:0000256" key="12">
    <source>
        <dbReference type="PROSITE-ProRule" id="PRU10144"/>
    </source>
</evidence>
<keyword evidence="7" id="KW-0798">TonB box</keyword>
<dbReference type="PROSITE" id="PS01156">
    <property type="entry name" value="TONB_DEPENDENT_REC_2"/>
    <property type="match status" value="1"/>
</dbReference>
<dbReference type="Proteomes" id="UP001333710">
    <property type="component" value="Chromosome"/>
</dbReference>
<evidence type="ECO:0000256" key="4">
    <source>
        <dbReference type="ARBA" id="ARBA00022452"/>
    </source>
</evidence>
<gene>
    <name evidence="14" type="ORF">MACH26_10590</name>
</gene>
<keyword evidence="5 11" id="KW-0812">Transmembrane</keyword>
<dbReference type="AlphaFoldDB" id="A0AA48KPK7"/>
<evidence type="ECO:0000256" key="2">
    <source>
        <dbReference type="ARBA" id="ARBA00008143"/>
    </source>
</evidence>
<dbReference type="InterPro" id="IPR039426">
    <property type="entry name" value="TonB-dep_rcpt-like"/>
</dbReference>
<evidence type="ECO:0000256" key="5">
    <source>
        <dbReference type="ARBA" id="ARBA00022692"/>
    </source>
</evidence>
<sequence length="310" mass="34734">MDTQDGMRAAPIPGFSRNWENAYLQFQTEDLERLNGFIGIQYNKVPDVKGKWVFRGGLNWTIDAQSGIKLLWGEAFRAAYSVETNFDLVVCCDADGNNRGGLRGNPGLEPEEIETLEVQYYSNNEQTHWALTGFRSELTNLIGRTRAADRVLDFINTGSLDSWGLEWEMKHFFSADLQLDAAFTWQKNEAHGKDDYTLMPDWLLKIGMSKTFASGSQISAFLNAQDAFHSNTIRSPNAQPVNPEADSRFELTLHYRHPLNWLSDAQSVLSIYVTNALDDELYQPDIAGGSINTHPAGAGRQANIGLSVIF</sequence>
<keyword evidence="6" id="KW-0732">Signal</keyword>
<dbReference type="KEGG" id="pmaw:MACH26_10590"/>
<feature type="domain" description="TonB-dependent receptor-like beta-barrel" evidence="13">
    <location>
        <begin position="20"/>
        <end position="275"/>
    </location>
</feature>
<dbReference type="GO" id="GO:0044718">
    <property type="term" value="P:siderophore transmembrane transport"/>
    <property type="evidence" value="ECO:0007669"/>
    <property type="project" value="TreeGrafter"/>
</dbReference>
<dbReference type="PANTHER" id="PTHR30069:SF29">
    <property type="entry name" value="HEMOGLOBIN AND HEMOGLOBIN-HAPTOGLOBIN-BINDING PROTEIN 1-RELATED"/>
    <property type="match status" value="1"/>
</dbReference>
<keyword evidence="15" id="KW-1185">Reference proteome</keyword>
<evidence type="ECO:0000256" key="6">
    <source>
        <dbReference type="ARBA" id="ARBA00022729"/>
    </source>
</evidence>
<dbReference type="Pfam" id="PF00593">
    <property type="entry name" value="TonB_dep_Rec_b-barrel"/>
    <property type="match status" value="1"/>
</dbReference>
<protein>
    <recommendedName>
        <fullName evidence="13">TonB-dependent receptor-like beta-barrel domain-containing protein</fullName>
    </recommendedName>
</protein>
<dbReference type="SUPFAM" id="SSF56935">
    <property type="entry name" value="Porins"/>
    <property type="match status" value="1"/>
</dbReference>
<dbReference type="EMBL" id="AP027272">
    <property type="protein sequence ID" value="BDX05538.1"/>
    <property type="molecule type" value="Genomic_DNA"/>
</dbReference>
<dbReference type="GO" id="GO:0009279">
    <property type="term" value="C:cell outer membrane"/>
    <property type="evidence" value="ECO:0007669"/>
    <property type="project" value="UniProtKB-SubCell"/>
</dbReference>
<dbReference type="InterPro" id="IPR000531">
    <property type="entry name" value="Beta-barrel_TonB"/>
</dbReference>
<reference evidence="14" key="1">
    <citation type="submission" date="2023-01" db="EMBL/GenBank/DDBJ databases">
        <title>Complete genome sequence of Planctobacterium marinum strain Dej080120_11.</title>
        <authorList>
            <person name="Ueki S."/>
            <person name="Maruyama F."/>
        </authorList>
    </citation>
    <scope>NUCLEOTIDE SEQUENCE</scope>
    <source>
        <strain evidence="14">Dej080120_11</strain>
    </source>
</reference>
<feature type="short sequence motif" description="TonB C-terminal box" evidence="12">
    <location>
        <begin position="293"/>
        <end position="310"/>
    </location>
</feature>
<dbReference type="InterPro" id="IPR036942">
    <property type="entry name" value="Beta-barrel_TonB_sf"/>
</dbReference>
<evidence type="ECO:0000256" key="9">
    <source>
        <dbReference type="ARBA" id="ARBA00023170"/>
    </source>
</evidence>
<keyword evidence="8 11" id="KW-0472">Membrane</keyword>
<name>A0AA48KPK7_9ALTE</name>
<dbReference type="InterPro" id="IPR010917">
    <property type="entry name" value="TonB_rcpt_CS"/>
</dbReference>